<proteinExistence type="predicted"/>
<dbReference type="EMBL" id="RPHB01000010">
    <property type="protein sequence ID" value="MBW3469992.1"/>
    <property type="molecule type" value="Genomic_DNA"/>
</dbReference>
<dbReference type="AlphaFoldDB" id="A0A951MFM8"/>
<reference evidence="2 3" key="1">
    <citation type="journal article" date="2020" name="Syst. Appl. Microbiol.">
        <title>Arthrospiribacter ruber gen. nov., sp. nov., a novel bacterium isolated from Arthrospira cultures.</title>
        <authorList>
            <person name="Waleron M."/>
            <person name="Misztak A."/>
            <person name="Waleron M.M."/>
            <person name="Furmaniak M."/>
            <person name="Mrozik A."/>
            <person name="Waleron K."/>
        </authorList>
    </citation>
    <scope>NUCLEOTIDE SEQUENCE [LARGE SCALE GENOMIC DNA]</scope>
    <source>
        <strain evidence="2 3">DPMB0001</strain>
    </source>
</reference>
<accession>A0A951MFM8</accession>
<keyword evidence="3" id="KW-1185">Reference proteome</keyword>
<organism evidence="2 3">
    <name type="scientific">Arthrospiribacter ruber</name>
    <dbReference type="NCBI Taxonomy" id="2487934"/>
    <lineage>
        <taxon>Bacteria</taxon>
        <taxon>Pseudomonadati</taxon>
        <taxon>Bacteroidota</taxon>
        <taxon>Cytophagia</taxon>
        <taxon>Cytophagales</taxon>
        <taxon>Cyclobacteriaceae</taxon>
        <taxon>Arthrospiribacter</taxon>
    </lineage>
</organism>
<gene>
    <name evidence="2" type="ORF">EGN73_19535</name>
</gene>
<sequence>MKGKKLIYFIGVLVVGLMIYIVADTMFQPGVGDLETDFEEIGFYRNENNTGPVIRIYTVFSPDTLWQEMRQYGDFMPHTKYGKTTVYFFSDKAGTPSDPIPEEPNFDRAFRQFCIGKYEKTAMGEVRFTQFPFQ</sequence>
<evidence type="ECO:0000256" key="1">
    <source>
        <dbReference type="SAM" id="Phobius"/>
    </source>
</evidence>
<keyword evidence="1" id="KW-0472">Membrane</keyword>
<keyword evidence="1" id="KW-0812">Transmembrane</keyword>
<dbReference type="RefSeq" id="WP_219293479.1">
    <property type="nucleotide sequence ID" value="NZ_RPHB01000010.1"/>
</dbReference>
<protein>
    <submittedName>
        <fullName evidence="2">Uncharacterized protein</fullName>
    </submittedName>
</protein>
<feature type="transmembrane region" description="Helical" evidence="1">
    <location>
        <begin position="6"/>
        <end position="23"/>
    </location>
</feature>
<evidence type="ECO:0000313" key="3">
    <source>
        <dbReference type="Proteomes" id="UP000727490"/>
    </source>
</evidence>
<dbReference type="Proteomes" id="UP000727490">
    <property type="component" value="Unassembled WGS sequence"/>
</dbReference>
<keyword evidence="1" id="KW-1133">Transmembrane helix</keyword>
<name>A0A951MFM8_9BACT</name>
<comment type="caution">
    <text evidence="2">The sequence shown here is derived from an EMBL/GenBank/DDBJ whole genome shotgun (WGS) entry which is preliminary data.</text>
</comment>
<evidence type="ECO:0000313" key="2">
    <source>
        <dbReference type="EMBL" id="MBW3469992.1"/>
    </source>
</evidence>